<organism evidence="1 2">
    <name type="scientific">Faecalicatena contorta</name>
    <dbReference type="NCBI Taxonomy" id="39482"/>
    <lineage>
        <taxon>Bacteria</taxon>
        <taxon>Bacillati</taxon>
        <taxon>Bacillota</taxon>
        <taxon>Clostridia</taxon>
        <taxon>Lachnospirales</taxon>
        <taxon>Lachnospiraceae</taxon>
        <taxon>Faecalicatena</taxon>
    </lineage>
</organism>
<protein>
    <submittedName>
        <fullName evidence="1">Uncharacterized protein</fullName>
    </submittedName>
</protein>
<dbReference type="EMBL" id="UHJJ01000003">
    <property type="protein sequence ID" value="SUQ13583.1"/>
    <property type="molecule type" value="Genomic_DNA"/>
</dbReference>
<name>A0A315ZZT1_9FIRM</name>
<sequence>METENYIIAFFNLDPQYYTRAIIGDIWNTAARKVYEETGIIIVGEVSDSYFVDPSNEVLNGRNIFTIKSIRIPHRMGTESEYWDAYKNVVIEVKNTLGNPRMGLITEKVTLDVFEQF</sequence>
<accession>A0A315ZZT1</accession>
<dbReference type="Proteomes" id="UP000254051">
    <property type="component" value="Unassembled WGS sequence"/>
</dbReference>
<evidence type="ECO:0000313" key="1">
    <source>
        <dbReference type="EMBL" id="SUQ13583.1"/>
    </source>
</evidence>
<reference evidence="2" key="1">
    <citation type="submission" date="2017-07" db="EMBL/GenBank/DDBJ databases">
        <authorList>
            <person name="Varghese N."/>
            <person name="Submissions S."/>
        </authorList>
    </citation>
    <scope>NUCLEOTIDE SEQUENCE [LARGE SCALE GENOMIC DNA]</scope>
    <source>
        <strain evidence="2">NLAE-zl-C134</strain>
    </source>
</reference>
<dbReference type="AlphaFoldDB" id="A0A315ZZT1"/>
<evidence type="ECO:0000313" key="2">
    <source>
        <dbReference type="Proteomes" id="UP000254051"/>
    </source>
</evidence>
<proteinExistence type="predicted"/>
<dbReference type="RefSeq" id="WP_109709563.1">
    <property type="nucleotide sequence ID" value="NZ_QGDS01000003.1"/>
</dbReference>
<gene>
    <name evidence="1" type="ORF">SAMN05216529_103314</name>
</gene>
<dbReference type="OrthoDB" id="1937484at2"/>
<keyword evidence="2" id="KW-1185">Reference proteome</keyword>